<comment type="catalytic activity">
    <reaction evidence="2">
        <text>1,6-anhydro-N-acetyl-beta-muramate + ATP + H2O = N-acetyl-D-muramate 6-phosphate + ADP + H(+)</text>
        <dbReference type="Rhea" id="RHEA:24952"/>
        <dbReference type="ChEBI" id="CHEBI:15377"/>
        <dbReference type="ChEBI" id="CHEBI:15378"/>
        <dbReference type="ChEBI" id="CHEBI:30616"/>
        <dbReference type="ChEBI" id="CHEBI:58690"/>
        <dbReference type="ChEBI" id="CHEBI:58722"/>
        <dbReference type="ChEBI" id="CHEBI:456216"/>
        <dbReference type="EC" id="2.7.1.170"/>
    </reaction>
</comment>
<dbReference type="Proteomes" id="UP001597101">
    <property type="component" value="Unassembled WGS sequence"/>
</dbReference>
<dbReference type="InterPro" id="IPR005338">
    <property type="entry name" value="Anhydro_N_Ac-Mur_kinase"/>
</dbReference>
<comment type="similarity">
    <text evidence="2">Belongs to the anhydro-N-acetylmuramic acid kinase family.</text>
</comment>
<comment type="function">
    <text evidence="2">Catalyzes the specific phosphorylation of 1,6-anhydro-N-acetylmuramic acid (anhMurNAc) with the simultaneous cleavage of the 1,6-anhydro ring, generating MurNAc-6-P. Is required for the utilization of anhMurNAc either imported from the medium or derived from its own cell wall murein, and thus plays a role in cell wall recycling.</text>
</comment>
<dbReference type="GO" id="GO:0016301">
    <property type="term" value="F:kinase activity"/>
    <property type="evidence" value="ECO:0007669"/>
    <property type="project" value="UniProtKB-KW"/>
</dbReference>
<dbReference type="SUPFAM" id="SSF53067">
    <property type="entry name" value="Actin-like ATPase domain"/>
    <property type="match status" value="1"/>
</dbReference>
<evidence type="ECO:0000313" key="3">
    <source>
        <dbReference type="EMBL" id="MFD0915516.1"/>
    </source>
</evidence>
<comment type="caution">
    <text evidence="3">The sequence shown here is derived from an EMBL/GenBank/DDBJ whole genome shotgun (WGS) entry which is preliminary data.</text>
</comment>
<dbReference type="EMBL" id="JBHTJV010000003">
    <property type="protein sequence ID" value="MFD0915516.1"/>
    <property type="molecule type" value="Genomic_DNA"/>
</dbReference>
<keyword evidence="2 3" id="KW-0808">Transferase</keyword>
<comment type="pathway">
    <text evidence="2">Amino-sugar metabolism; 1,6-anhydro-N-acetylmuramate degradation.</text>
</comment>
<accession>A0ABW3FAN9</accession>
<reference evidence="4" key="1">
    <citation type="journal article" date="2019" name="Int. J. Syst. Evol. Microbiol.">
        <title>The Global Catalogue of Microorganisms (GCM) 10K type strain sequencing project: providing services to taxonomists for standard genome sequencing and annotation.</title>
        <authorList>
            <consortium name="The Broad Institute Genomics Platform"/>
            <consortium name="The Broad Institute Genome Sequencing Center for Infectious Disease"/>
            <person name="Wu L."/>
            <person name="Ma J."/>
        </authorList>
    </citation>
    <scope>NUCLEOTIDE SEQUENCE [LARGE SCALE GENOMIC DNA]</scope>
    <source>
        <strain evidence="4">CCUG 60023</strain>
    </source>
</reference>
<dbReference type="Gene3D" id="3.30.420.40">
    <property type="match status" value="2"/>
</dbReference>
<evidence type="ECO:0000256" key="2">
    <source>
        <dbReference type="HAMAP-Rule" id="MF_01270"/>
    </source>
</evidence>
<keyword evidence="2 3" id="KW-0418">Kinase</keyword>
<keyword evidence="2" id="KW-0067">ATP-binding</keyword>
<keyword evidence="4" id="KW-1185">Reference proteome</keyword>
<comment type="pathway">
    <text evidence="2">Cell wall biogenesis; peptidoglycan recycling.</text>
</comment>
<keyword evidence="1 2" id="KW-0119">Carbohydrate metabolism</keyword>
<dbReference type="PANTHER" id="PTHR30605">
    <property type="entry name" value="ANHYDRO-N-ACETYLMURAMIC ACID KINASE"/>
    <property type="match status" value="1"/>
</dbReference>
<name>A0ABW3FAN9_9HYPH</name>
<protein>
    <recommendedName>
        <fullName evidence="2">Anhydro-N-acetylmuramic acid kinase</fullName>
        <ecNumber evidence="2">2.7.1.170</ecNumber>
    </recommendedName>
    <alternativeName>
        <fullName evidence="2">AnhMurNAc kinase</fullName>
    </alternativeName>
</protein>
<dbReference type="PANTHER" id="PTHR30605:SF0">
    <property type="entry name" value="ANHYDRO-N-ACETYLMURAMIC ACID KINASE"/>
    <property type="match status" value="1"/>
</dbReference>
<dbReference type="InterPro" id="IPR043129">
    <property type="entry name" value="ATPase_NBD"/>
</dbReference>
<proteinExistence type="inferred from homology"/>
<organism evidence="3 4">
    <name type="scientific">Pseudahrensia aquimaris</name>
    <dbReference type="NCBI Taxonomy" id="744461"/>
    <lineage>
        <taxon>Bacteria</taxon>
        <taxon>Pseudomonadati</taxon>
        <taxon>Pseudomonadota</taxon>
        <taxon>Alphaproteobacteria</taxon>
        <taxon>Hyphomicrobiales</taxon>
        <taxon>Ahrensiaceae</taxon>
        <taxon>Pseudahrensia</taxon>
    </lineage>
</organism>
<dbReference type="NCBIfam" id="NF007141">
    <property type="entry name" value="PRK09585.1-5"/>
    <property type="match status" value="1"/>
</dbReference>
<sequence>MSGTSMDGIDVAMLSSDGEGWIEFGPSISCGYSPSDRTLLERALVDAAQIRIRTERLGALGDAEAMIIQRHVEAVGQFLKVNNLRPSDIDLIGFHGQTVLHRPDERLTVQIGDGHMLARELGIDTVFDMRAADIAAGGQGAPLVPVFHEALATRLHIEGPICFVNIGGISNITYLREGDPPVAFDTGPGNALIDQWMQTVGGIPYDAAGAIASEGQVVGTVVERYMATPYFQKTLPKSLDRLDFPALDPSEADLSDGARSLARLTAEAIFAGLDHLPEPPKNWIVCGGGRHNRAIMSDLRELAGEYSASVHSAEDVNLDGDMMEAQAFAYLAIRARADLPLTFPTTTGCPQPMSGGVFAPAKEAKDA</sequence>
<evidence type="ECO:0000313" key="4">
    <source>
        <dbReference type="Proteomes" id="UP001597101"/>
    </source>
</evidence>
<evidence type="ECO:0000256" key="1">
    <source>
        <dbReference type="ARBA" id="ARBA00023277"/>
    </source>
</evidence>
<gene>
    <name evidence="2" type="primary">anmK</name>
    <name evidence="3" type="ORF">ACFQ14_03750</name>
</gene>
<dbReference type="Pfam" id="PF03702">
    <property type="entry name" value="AnmK"/>
    <property type="match status" value="1"/>
</dbReference>
<dbReference type="EC" id="2.7.1.170" evidence="2"/>
<dbReference type="RefSeq" id="WP_377212061.1">
    <property type="nucleotide sequence ID" value="NZ_JBHTJV010000003.1"/>
</dbReference>
<feature type="binding site" evidence="2">
    <location>
        <begin position="3"/>
        <end position="10"/>
    </location>
    <ligand>
        <name>ATP</name>
        <dbReference type="ChEBI" id="CHEBI:30616"/>
    </ligand>
</feature>
<keyword evidence="2" id="KW-0547">Nucleotide-binding</keyword>
<dbReference type="HAMAP" id="MF_01270">
    <property type="entry name" value="AnhMurNAc_kinase"/>
    <property type="match status" value="1"/>
</dbReference>